<name>A0A268R2J2_SHOCL</name>
<dbReference type="SUPFAM" id="SSF51395">
    <property type="entry name" value="FMN-linked oxidoreductases"/>
    <property type="match status" value="1"/>
</dbReference>
<evidence type="ECO:0000256" key="1">
    <source>
        <dbReference type="ARBA" id="ARBA00009716"/>
    </source>
</evidence>
<feature type="non-terminal residue" evidence="3">
    <location>
        <position position="80"/>
    </location>
</feature>
<reference evidence="3 4" key="1">
    <citation type="submission" date="2017-07" db="EMBL/GenBank/DDBJ databases">
        <title>Isolation and whole genome analysis of endospore-forming bacteria from heroin.</title>
        <authorList>
            <person name="Kalinowski J."/>
            <person name="Ahrens B."/>
            <person name="Al-Dilaimi A."/>
            <person name="Winkler A."/>
            <person name="Wibberg D."/>
            <person name="Schleenbecker U."/>
            <person name="Ruckert C."/>
            <person name="Wolfel R."/>
            <person name="Grass G."/>
        </authorList>
    </citation>
    <scope>NUCLEOTIDE SEQUENCE [LARGE SCALE GENOMIC DNA]</scope>
    <source>
        <strain evidence="3 4">7523-2</strain>
    </source>
</reference>
<evidence type="ECO:0000259" key="2">
    <source>
        <dbReference type="Pfam" id="PF01645"/>
    </source>
</evidence>
<dbReference type="GO" id="GO:0015930">
    <property type="term" value="F:glutamate synthase activity"/>
    <property type="evidence" value="ECO:0007669"/>
    <property type="project" value="InterPro"/>
</dbReference>
<evidence type="ECO:0000313" key="4">
    <source>
        <dbReference type="Proteomes" id="UP000216133"/>
    </source>
</evidence>
<sequence>IALATAAKNTGTAINSGEGGILPEELESAGKYILQFSKTEWGKEEKTIKRADMIELKLGQGATLGMGGNISPENLTGRAR</sequence>
<accession>A0A268R2J2</accession>
<feature type="non-terminal residue" evidence="3">
    <location>
        <position position="1"/>
    </location>
</feature>
<dbReference type="Proteomes" id="UP000216133">
    <property type="component" value="Unassembled WGS sequence"/>
</dbReference>
<dbReference type="InterPro" id="IPR002932">
    <property type="entry name" value="Glu_synthdom"/>
</dbReference>
<dbReference type="RefSeq" id="WP_255222753.1">
    <property type="nucleotide sequence ID" value="NZ_NPBS01000589.1"/>
</dbReference>
<dbReference type="GO" id="GO:0006537">
    <property type="term" value="P:glutamate biosynthetic process"/>
    <property type="evidence" value="ECO:0007669"/>
    <property type="project" value="InterPro"/>
</dbReference>
<dbReference type="EMBL" id="NPBS01000589">
    <property type="protein sequence ID" value="PAF13731.1"/>
    <property type="molecule type" value="Genomic_DNA"/>
</dbReference>
<comment type="caution">
    <text evidence="3">The sequence shown here is derived from an EMBL/GenBank/DDBJ whole genome shotgun (WGS) entry which is preliminary data.</text>
</comment>
<protein>
    <submittedName>
        <fullName evidence="3">FMN-binding glutamate synthase family protein</fullName>
    </submittedName>
</protein>
<organism evidence="3 4">
    <name type="scientific">Shouchella clausii</name>
    <name type="common">Alkalihalobacillus clausii</name>
    <dbReference type="NCBI Taxonomy" id="79880"/>
    <lineage>
        <taxon>Bacteria</taxon>
        <taxon>Bacillati</taxon>
        <taxon>Bacillota</taxon>
        <taxon>Bacilli</taxon>
        <taxon>Bacillales</taxon>
        <taxon>Bacillaceae</taxon>
        <taxon>Shouchella</taxon>
    </lineage>
</organism>
<dbReference type="Pfam" id="PF01645">
    <property type="entry name" value="Glu_synthase"/>
    <property type="match status" value="1"/>
</dbReference>
<gene>
    <name evidence="3" type="ORF">CHH61_24630</name>
</gene>
<evidence type="ECO:0000313" key="3">
    <source>
        <dbReference type="EMBL" id="PAF13731.1"/>
    </source>
</evidence>
<proteinExistence type="inferred from homology"/>
<dbReference type="AlphaFoldDB" id="A0A268R2J2"/>
<dbReference type="Gene3D" id="3.20.20.70">
    <property type="entry name" value="Aldolase class I"/>
    <property type="match status" value="1"/>
</dbReference>
<feature type="domain" description="Glutamate synthase" evidence="2">
    <location>
        <begin position="2"/>
        <end position="75"/>
    </location>
</feature>
<dbReference type="InterPro" id="IPR013785">
    <property type="entry name" value="Aldolase_TIM"/>
</dbReference>
<dbReference type="PANTHER" id="PTHR43819">
    <property type="entry name" value="ARCHAEAL-TYPE GLUTAMATE SYNTHASE [NADPH]"/>
    <property type="match status" value="1"/>
</dbReference>
<comment type="similarity">
    <text evidence="1">Belongs to the glutamate synthase family.</text>
</comment>
<dbReference type="PANTHER" id="PTHR43819:SF1">
    <property type="entry name" value="ARCHAEAL-TYPE GLUTAMATE SYNTHASE [NADPH]"/>
    <property type="match status" value="1"/>
</dbReference>